<dbReference type="SMART" id="SM00355">
    <property type="entry name" value="ZnF_C2H2"/>
    <property type="match status" value="3"/>
</dbReference>
<dbReference type="EMBL" id="JARAKH010000030">
    <property type="protein sequence ID" value="KAK8386827.1"/>
    <property type="molecule type" value="Genomic_DNA"/>
</dbReference>
<dbReference type="InterPro" id="IPR050688">
    <property type="entry name" value="Zinc_finger/UBP_domain"/>
</dbReference>
<feature type="domain" description="C2H2-type" evidence="6">
    <location>
        <begin position="10"/>
        <end position="33"/>
    </location>
</feature>
<gene>
    <name evidence="7" type="ORF">O3P69_017929</name>
</gene>
<comment type="caution">
    <text evidence="7">The sequence shown here is derived from an EMBL/GenBank/DDBJ whole genome shotgun (WGS) entry which is preliminary data.</text>
</comment>
<dbReference type="Gene3D" id="3.30.160.60">
    <property type="entry name" value="Classic Zinc Finger"/>
    <property type="match status" value="3"/>
</dbReference>
<organism evidence="7 8">
    <name type="scientific">Scylla paramamosain</name>
    <name type="common">Mud crab</name>
    <dbReference type="NCBI Taxonomy" id="85552"/>
    <lineage>
        <taxon>Eukaryota</taxon>
        <taxon>Metazoa</taxon>
        <taxon>Ecdysozoa</taxon>
        <taxon>Arthropoda</taxon>
        <taxon>Crustacea</taxon>
        <taxon>Multicrustacea</taxon>
        <taxon>Malacostraca</taxon>
        <taxon>Eumalacostraca</taxon>
        <taxon>Eucarida</taxon>
        <taxon>Decapoda</taxon>
        <taxon>Pleocyemata</taxon>
        <taxon>Brachyura</taxon>
        <taxon>Eubrachyura</taxon>
        <taxon>Portunoidea</taxon>
        <taxon>Portunidae</taxon>
        <taxon>Portuninae</taxon>
        <taxon>Scylla</taxon>
    </lineage>
</organism>
<reference evidence="7 8" key="1">
    <citation type="submission" date="2023-03" db="EMBL/GenBank/DDBJ databases">
        <title>High-quality genome of Scylla paramamosain provides insights in environmental adaptation.</title>
        <authorList>
            <person name="Zhang L."/>
        </authorList>
    </citation>
    <scope>NUCLEOTIDE SEQUENCE [LARGE SCALE GENOMIC DNA]</scope>
    <source>
        <strain evidence="7">LZ_2023a</strain>
        <tissue evidence="7">Muscle</tissue>
    </source>
</reference>
<keyword evidence="3 5" id="KW-0863">Zinc-finger</keyword>
<accession>A0AAW0TJJ2</accession>
<dbReference type="Pfam" id="PF00096">
    <property type="entry name" value="zf-C2H2"/>
    <property type="match status" value="2"/>
</dbReference>
<evidence type="ECO:0000313" key="8">
    <source>
        <dbReference type="Proteomes" id="UP001487740"/>
    </source>
</evidence>
<name>A0AAW0TJJ2_SCYPA</name>
<dbReference type="Proteomes" id="UP001487740">
    <property type="component" value="Unassembled WGS sequence"/>
</dbReference>
<dbReference type="InterPro" id="IPR036236">
    <property type="entry name" value="Znf_C2H2_sf"/>
</dbReference>
<keyword evidence="1" id="KW-0479">Metal-binding</keyword>
<dbReference type="SUPFAM" id="SSF57667">
    <property type="entry name" value="beta-beta-alpha zinc fingers"/>
    <property type="match status" value="2"/>
</dbReference>
<dbReference type="PROSITE" id="PS50157">
    <property type="entry name" value="ZINC_FINGER_C2H2_2"/>
    <property type="match status" value="2"/>
</dbReference>
<protein>
    <recommendedName>
        <fullName evidence="6">C2H2-type domain-containing protein</fullName>
    </recommendedName>
</protein>
<evidence type="ECO:0000256" key="5">
    <source>
        <dbReference type="PROSITE-ProRule" id="PRU00042"/>
    </source>
</evidence>
<feature type="domain" description="C2H2-type" evidence="6">
    <location>
        <begin position="63"/>
        <end position="93"/>
    </location>
</feature>
<dbReference type="GO" id="GO:0010468">
    <property type="term" value="P:regulation of gene expression"/>
    <property type="evidence" value="ECO:0007669"/>
    <property type="project" value="TreeGrafter"/>
</dbReference>
<dbReference type="PANTHER" id="PTHR24403:SF67">
    <property type="entry name" value="FI01116P-RELATED"/>
    <property type="match status" value="1"/>
</dbReference>
<dbReference type="FunFam" id="3.30.160.60:FF:000100">
    <property type="entry name" value="Zinc finger 45-like"/>
    <property type="match status" value="1"/>
</dbReference>
<evidence type="ECO:0000256" key="4">
    <source>
        <dbReference type="ARBA" id="ARBA00022833"/>
    </source>
</evidence>
<evidence type="ECO:0000259" key="6">
    <source>
        <dbReference type="PROSITE" id="PS50157"/>
    </source>
</evidence>
<dbReference type="InterPro" id="IPR013087">
    <property type="entry name" value="Znf_C2H2_type"/>
</dbReference>
<dbReference type="GO" id="GO:0005634">
    <property type="term" value="C:nucleus"/>
    <property type="evidence" value="ECO:0007669"/>
    <property type="project" value="TreeGrafter"/>
</dbReference>
<evidence type="ECO:0000313" key="7">
    <source>
        <dbReference type="EMBL" id="KAK8386827.1"/>
    </source>
</evidence>
<evidence type="ECO:0000256" key="3">
    <source>
        <dbReference type="ARBA" id="ARBA00022771"/>
    </source>
</evidence>
<proteinExistence type="predicted"/>
<sequence length="127" mass="14710">MLTHTGDRPHTCPHCNFACNRRSNLYRHIRCAHPSLLTAHHIAHLDHQPQRHPVVTTAQDHVVLCPYCQRSFSGPGKKQRYERHVITHTGEKPFACPLCPLRCNRQSNLYRHLRHHHAVPNQQEASS</sequence>
<keyword evidence="2" id="KW-0677">Repeat</keyword>
<dbReference type="PROSITE" id="PS00028">
    <property type="entry name" value="ZINC_FINGER_C2H2_1"/>
    <property type="match status" value="2"/>
</dbReference>
<dbReference type="AlphaFoldDB" id="A0AAW0TJJ2"/>
<evidence type="ECO:0000256" key="1">
    <source>
        <dbReference type="ARBA" id="ARBA00022723"/>
    </source>
</evidence>
<keyword evidence="4" id="KW-0862">Zinc</keyword>
<evidence type="ECO:0000256" key="2">
    <source>
        <dbReference type="ARBA" id="ARBA00022737"/>
    </source>
</evidence>
<dbReference type="GO" id="GO:0008270">
    <property type="term" value="F:zinc ion binding"/>
    <property type="evidence" value="ECO:0007669"/>
    <property type="project" value="UniProtKB-KW"/>
</dbReference>
<dbReference type="PANTHER" id="PTHR24403">
    <property type="entry name" value="ZINC FINGER PROTEIN"/>
    <property type="match status" value="1"/>
</dbReference>
<keyword evidence="8" id="KW-1185">Reference proteome</keyword>